<keyword evidence="1" id="KW-1133">Transmembrane helix</keyword>
<accession>A0A931LTR7</accession>
<organism evidence="2 3">
    <name type="scientific">Fimbriimonas ginsengisoli</name>
    <dbReference type="NCBI Taxonomy" id="1005039"/>
    <lineage>
        <taxon>Bacteria</taxon>
        <taxon>Bacillati</taxon>
        <taxon>Armatimonadota</taxon>
        <taxon>Fimbriimonadia</taxon>
        <taxon>Fimbriimonadales</taxon>
        <taxon>Fimbriimonadaceae</taxon>
        <taxon>Fimbriimonas</taxon>
    </lineage>
</organism>
<reference evidence="2" key="1">
    <citation type="submission" date="2020-07" db="EMBL/GenBank/DDBJ databases">
        <title>Huge and variable diversity of episymbiotic CPR bacteria and DPANN archaea in groundwater ecosystems.</title>
        <authorList>
            <person name="He C.Y."/>
            <person name="Keren R."/>
            <person name="Whittaker M."/>
            <person name="Farag I.F."/>
            <person name="Doudna J."/>
            <person name="Cate J.H.D."/>
            <person name="Banfield J.F."/>
        </authorList>
    </citation>
    <scope>NUCLEOTIDE SEQUENCE</scope>
    <source>
        <strain evidence="2">NC_groundwater_17_Pr7_B-0.1um_64_12</strain>
    </source>
</reference>
<dbReference type="Proteomes" id="UP000727962">
    <property type="component" value="Unassembled WGS sequence"/>
</dbReference>
<evidence type="ECO:0000313" key="3">
    <source>
        <dbReference type="Proteomes" id="UP000727962"/>
    </source>
</evidence>
<dbReference type="EMBL" id="JACOSL010000056">
    <property type="protein sequence ID" value="MBI1757187.1"/>
    <property type="molecule type" value="Genomic_DNA"/>
</dbReference>
<evidence type="ECO:0000256" key="1">
    <source>
        <dbReference type="SAM" id="Phobius"/>
    </source>
</evidence>
<dbReference type="AlphaFoldDB" id="A0A931LTR7"/>
<keyword evidence="1" id="KW-0812">Transmembrane</keyword>
<name>A0A931LTR7_FIMGI</name>
<comment type="caution">
    <text evidence="2">The sequence shown here is derived from an EMBL/GenBank/DDBJ whole genome shotgun (WGS) entry which is preliminary data.</text>
</comment>
<sequence>MELAIILSIVNVAVISVPLIIWLFRDCTLDFELTAETFFRLIDQGESLFAYGAIVPEGAAAKITDVTLRLVKIDDATKSYPLKVLAYGTRERSFGTSAEHYFYTRSPVHYLPVDQVYRPVWHCVLETYASAIEIEFREWENYLLGLKTKHADAPADDEDLKRKVEQEVEARRSSLISAVMDKVQLERGFIALRRRSTTHHAAAR</sequence>
<feature type="transmembrane region" description="Helical" evidence="1">
    <location>
        <begin position="6"/>
        <end position="24"/>
    </location>
</feature>
<proteinExistence type="predicted"/>
<gene>
    <name evidence="2" type="ORF">HYR64_08790</name>
</gene>
<keyword evidence="1" id="KW-0472">Membrane</keyword>
<protein>
    <submittedName>
        <fullName evidence="2">Uncharacterized protein</fullName>
    </submittedName>
</protein>
<evidence type="ECO:0000313" key="2">
    <source>
        <dbReference type="EMBL" id="MBI1757187.1"/>
    </source>
</evidence>